<evidence type="ECO:0000259" key="1">
    <source>
        <dbReference type="SMART" id="SM00579"/>
    </source>
</evidence>
<dbReference type="PANTHER" id="PTHR31900">
    <property type="entry name" value="F-BOX/RNI SUPERFAMILY PROTEIN-RELATED"/>
    <property type="match status" value="1"/>
</dbReference>
<comment type="caution">
    <text evidence="2">The sequence shown here is derived from an EMBL/GenBank/DDBJ whole genome shotgun (WGS) entry which is preliminary data.</text>
</comment>
<dbReference type="InterPro" id="IPR050232">
    <property type="entry name" value="FBL13/AtMIF1-like"/>
</dbReference>
<dbReference type="AlphaFoldDB" id="A0A8T1ZZJ1"/>
<name>A0A8T1ZZJ1_ARASU</name>
<dbReference type="Proteomes" id="UP000694251">
    <property type="component" value="Chromosome 10"/>
</dbReference>
<dbReference type="Pfam" id="PF08387">
    <property type="entry name" value="FBD"/>
    <property type="match status" value="1"/>
</dbReference>
<organism evidence="2 3">
    <name type="scientific">Arabidopsis suecica</name>
    <name type="common">Swedish thale-cress</name>
    <name type="synonym">Cardaminopsis suecica</name>
    <dbReference type="NCBI Taxonomy" id="45249"/>
    <lineage>
        <taxon>Eukaryota</taxon>
        <taxon>Viridiplantae</taxon>
        <taxon>Streptophyta</taxon>
        <taxon>Embryophyta</taxon>
        <taxon>Tracheophyta</taxon>
        <taxon>Spermatophyta</taxon>
        <taxon>Magnoliopsida</taxon>
        <taxon>eudicotyledons</taxon>
        <taxon>Gunneridae</taxon>
        <taxon>Pentapetalae</taxon>
        <taxon>rosids</taxon>
        <taxon>malvids</taxon>
        <taxon>Brassicales</taxon>
        <taxon>Brassicaceae</taxon>
        <taxon>Camelineae</taxon>
        <taxon>Arabidopsis</taxon>
    </lineage>
</organism>
<dbReference type="InterPro" id="IPR006566">
    <property type="entry name" value="FBD"/>
</dbReference>
<dbReference type="InterPro" id="IPR001810">
    <property type="entry name" value="F-box_dom"/>
</dbReference>
<dbReference type="InterPro" id="IPR053781">
    <property type="entry name" value="F-box_AtFBL13-like"/>
</dbReference>
<accession>A0A8T1ZZJ1</accession>
<sequence length="450" mass="51946">MEQKCKIGGEGLRNRDVVNKDDRISELPEPLLLHILSSLPTETAIATSVLSKSWKSLWKMLPKLKFVSNNHQTFSENVCRSLILHNAPVLDSLHLEVGYKCDALELGLWIGIAFARHVRKLVLEFYFEEEGSVKFPGVLCRCNNTLESLILKGSILFDLPYPVCFKSLRELYLDHVNFKDEESVSNLFCGCPCLENLVVHRESFMDVESFTIAVPSLQRLTLEDELYAQGVGGYVINTPSLKYLDLKGFNVLDFCLIENAPELVEAKITEVSDITNENILESLASAKRLSLYLSPLKIKYPVGKIFYQLLSLEIHTDEEEWWNLLSLMLDSSPKLQILMLIDSRQYINKDLPVDRKWNQPKCVPECLLFHLEAFVWTRYEWQREDEKEVATYILKNARLLKKATLSTKPIESKKLEEMKKRREMLNELAAEDRASDSCHLEFEYDTYSYN</sequence>
<dbReference type="EMBL" id="JAEFBJ010000010">
    <property type="protein sequence ID" value="KAG7564967.1"/>
    <property type="molecule type" value="Genomic_DNA"/>
</dbReference>
<dbReference type="CDD" id="cd22160">
    <property type="entry name" value="F-box_AtFBL13-like"/>
    <property type="match status" value="1"/>
</dbReference>
<dbReference type="OrthoDB" id="1071691at2759"/>
<dbReference type="SMART" id="SM00579">
    <property type="entry name" value="FBD"/>
    <property type="match status" value="1"/>
</dbReference>
<dbReference type="PANTHER" id="PTHR31900:SF34">
    <property type="entry name" value="EMB|CAB62440.1-RELATED"/>
    <property type="match status" value="1"/>
</dbReference>
<proteinExistence type="predicted"/>
<dbReference type="Pfam" id="PF24758">
    <property type="entry name" value="LRR_At5g56370"/>
    <property type="match status" value="1"/>
</dbReference>
<reference evidence="2 3" key="1">
    <citation type="submission" date="2020-12" db="EMBL/GenBank/DDBJ databases">
        <title>Concerted genomic and epigenomic changes stabilize Arabidopsis allopolyploids.</title>
        <authorList>
            <person name="Chen Z."/>
        </authorList>
    </citation>
    <scope>NUCLEOTIDE SEQUENCE [LARGE SCALE GENOMIC DNA]</scope>
    <source>
        <strain evidence="2">As9502</strain>
        <tissue evidence="2">Leaf</tissue>
    </source>
</reference>
<feature type="domain" description="FBD" evidence="1">
    <location>
        <begin position="365"/>
        <end position="443"/>
    </location>
</feature>
<dbReference type="Pfam" id="PF00646">
    <property type="entry name" value="F-box"/>
    <property type="match status" value="1"/>
</dbReference>
<evidence type="ECO:0000313" key="2">
    <source>
        <dbReference type="EMBL" id="KAG7564967.1"/>
    </source>
</evidence>
<keyword evidence="3" id="KW-1185">Reference proteome</keyword>
<protein>
    <submittedName>
        <fullName evidence="2">FBD domain</fullName>
    </submittedName>
</protein>
<evidence type="ECO:0000313" key="3">
    <source>
        <dbReference type="Proteomes" id="UP000694251"/>
    </source>
</evidence>
<dbReference type="InterPro" id="IPR055411">
    <property type="entry name" value="LRR_FXL15/At3g58940/PEG3-like"/>
</dbReference>
<gene>
    <name evidence="2" type="ORF">ISN44_As10g017050</name>
</gene>